<accession>A0A6M3KFV8</accession>
<name>A0A6M3KFV8_9ZZZZ</name>
<evidence type="ECO:0000313" key="2">
    <source>
        <dbReference type="EMBL" id="QJA80793.1"/>
    </source>
</evidence>
<sequence length="237" mass="26312">MATYGLEFSDIYGRVQDYANINNVVNSATKAKKAVNDALRLIATLRNWEILKREGAITPVASQQAYAITTYASNFDHIISVWYVSNGTRVPIDVVDDDTWNKFSDNNSDGNPAICRTTKADGTLKIQFSPRPSGAFISQYTNIPFDYVIKPTELSGDTDVPMIPDTSQQMAIVYLAVSDLLGKQGDEKGMATWELKATRLLNTAHRIDDKKQGRSPRFGRPLIPINSSSGLRIPDYK</sequence>
<dbReference type="EMBL" id="MT142436">
    <property type="protein sequence ID" value="QJA80793.1"/>
    <property type="molecule type" value="Genomic_DNA"/>
</dbReference>
<evidence type="ECO:0000313" key="1">
    <source>
        <dbReference type="EMBL" id="QJA61508.1"/>
    </source>
</evidence>
<reference evidence="2" key="1">
    <citation type="submission" date="2020-03" db="EMBL/GenBank/DDBJ databases">
        <title>The deep terrestrial virosphere.</title>
        <authorList>
            <person name="Holmfeldt K."/>
            <person name="Nilsson E."/>
            <person name="Simone D."/>
            <person name="Lopez-Fernandez M."/>
            <person name="Wu X."/>
            <person name="de Brujin I."/>
            <person name="Lundin D."/>
            <person name="Andersson A."/>
            <person name="Bertilsson S."/>
            <person name="Dopson M."/>
        </authorList>
    </citation>
    <scope>NUCLEOTIDE SEQUENCE</scope>
    <source>
        <strain evidence="2">MM415A00651</strain>
        <strain evidence="1">MM415B00931</strain>
    </source>
</reference>
<gene>
    <name evidence="2" type="ORF">MM415A00651_0006</name>
    <name evidence="1" type="ORF">MM415B00931_0029</name>
</gene>
<proteinExistence type="predicted"/>
<dbReference type="AlphaFoldDB" id="A0A6M3KFV8"/>
<organism evidence="2">
    <name type="scientific">viral metagenome</name>
    <dbReference type="NCBI Taxonomy" id="1070528"/>
    <lineage>
        <taxon>unclassified sequences</taxon>
        <taxon>metagenomes</taxon>
        <taxon>organismal metagenomes</taxon>
    </lineage>
</organism>
<dbReference type="InterPro" id="IPR056209">
    <property type="entry name" value="SU10_adaptor"/>
</dbReference>
<dbReference type="EMBL" id="MT141443">
    <property type="protein sequence ID" value="QJA61508.1"/>
    <property type="molecule type" value="Genomic_DNA"/>
</dbReference>
<dbReference type="Pfam" id="PF24175">
    <property type="entry name" value="SU10_adaptor"/>
    <property type="match status" value="1"/>
</dbReference>
<protein>
    <submittedName>
        <fullName evidence="2">Uncharacterized protein</fullName>
    </submittedName>
</protein>